<feature type="compositionally biased region" description="Basic residues" evidence="4">
    <location>
        <begin position="1"/>
        <end position="11"/>
    </location>
</feature>
<evidence type="ECO:0000256" key="2">
    <source>
        <dbReference type="ARBA" id="ARBA00011022"/>
    </source>
</evidence>
<evidence type="ECO:0000313" key="6">
    <source>
        <dbReference type="Proteomes" id="UP001286313"/>
    </source>
</evidence>
<comment type="subcellular location">
    <subcellularLocation>
        <location evidence="1">Nucleus</location>
        <location evidence="1">Nucleolus</location>
    </subcellularLocation>
</comment>
<feature type="region of interest" description="Disordered" evidence="4">
    <location>
        <begin position="73"/>
        <end position="106"/>
    </location>
</feature>
<keyword evidence="3" id="KW-0539">Nucleus</keyword>
<evidence type="ECO:0000256" key="4">
    <source>
        <dbReference type="SAM" id="MobiDB-lite"/>
    </source>
</evidence>
<keyword evidence="6" id="KW-1185">Reference proteome</keyword>
<evidence type="ECO:0008006" key="7">
    <source>
        <dbReference type="Google" id="ProtNLM"/>
    </source>
</evidence>
<sequence length="220" mass="24904">MGKVRRLRQKYHASLSSNKNDDKNNDDGDTITTLPRDIPKLVPTFTGAPTGSVGNSGNMFAGLEIKLDDVVRSPTTTTHKTDEVDVMSTVSESRRDRTGSKRERMKKRRDEFMQKIDAIRAGKQAEKDRRKREKTVIVGDVHPMMNALPSLEELMTSSRAKTDNQKLKKSKGNLKQEDAQKNFLSDVKMFVAVTQDPVFNKDPFASLRQATENRLKYEDS</sequence>
<comment type="similarity">
    <text evidence="2">Belongs to the SLX9 family.</text>
</comment>
<dbReference type="GO" id="GO:0005730">
    <property type="term" value="C:nucleolus"/>
    <property type="evidence" value="ECO:0007669"/>
    <property type="project" value="UniProtKB-SubCell"/>
</dbReference>
<proteinExistence type="inferred from homology"/>
<dbReference type="PANTHER" id="PTHR31109">
    <property type="entry name" value="PROTEIN FAM207A"/>
    <property type="match status" value="1"/>
</dbReference>
<evidence type="ECO:0000313" key="5">
    <source>
        <dbReference type="EMBL" id="KAK3865595.1"/>
    </source>
</evidence>
<dbReference type="InterPro" id="IPR028160">
    <property type="entry name" value="Slx9-like"/>
</dbReference>
<feature type="region of interest" description="Disordered" evidence="4">
    <location>
        <begin position="1"/>
        <end position="55"/>
    </location>
</feature>
<feature type="compositionally biased region" description="Basic and acidic residues" evidence="4">
    <location>
        <begin position="92"/>
        <end position="106"/>
    </location>
</feature>
<gene>
    <name evidence="5" type="ORF">Pcinc_028806</name>
</gene>
<dbReference type="GO" id="GO:0030686">
    <property type="term" value="C:90S preribosome"/>
    <property type="evidence" value="ECO:0007669"/>
    <property type="project" value="InterPro"/>
</dbReference>
<comment type="caution">
    <text evidence="5">The sequence shown here is derived from an EMBL/GenBank/DDBJ whole genome shotgun (WGS) entry which is preliminary data.</text>
</comment>
<accession>A0AAE1F259</accession>
<dbReference type="PANTHER" id="PTHR31109:SF2">
    <property type="entry name" value="RIBOSOME BIOGENESIS PROTEIN SLX9 HOMOLOG"/>
    <property type="match status" value="1"/>
</dbReference>
<dbReference type="GO" id="GO:0000462">
    <property type="term" value="P:maturation of SSU-rRNA from tricistronic rRNA transcript (SSU-rRNA, 5.8S rRNA, LSU-rRNA)"/>
    <property type="evidence" value="ECO:0007669"/>
    <property type="project" value="InterPro"/>
</dbReference>
<dbReference type="AlphaFoldDB" id="A0AAE1F259"/>
<evidence type="ECO:0000256" key="1">
    <source>
        <dbReference type="ARBA" id="ARBA00004604"/>
    </source>
</evidence>
<organism evidence="5 6">
    <name type="scientific">Petrolisthes cinctipes</name>
    <name type="common">Flat porcelain crab</name>
    <dbReference type="NCBI Taxonomy" id="88211"/>
    <lineage>
        <taxon>Eukaryota</taxon>
        <taxon>Metazoa</taxon>
        <taxon>Ecdysozoa</taxon>
        <taxon>Arthropoda</taxon>
        <taxon>Crustacea</taxon>
        <taxon>Multicrustacea</taxon>
        <taxon>Malacostraca</taxon>
        <taxon>Eumalacostraca</taxon>
        <taxon>Eucarida</taxon>
        <taxon>Decapoda</taxon>
        <taxon>Pleocyemata</taxon>
        <taxon>Anomura</taxon>
        <taxon>Galatheoidea</taxon>
        <taxon>Porcellanidae</taxon>
        <taxon>Petrolisthes</taxon>
    </lineage>
</organism>
<protein>
    <recommendedName>
        <fullName evidence="7">Ribosome biogenesis protein SLX9</fullName>
    </recommendedName>
</protein>
<dbReference type="EMBL" id="JAWQEG010003554">
    <property type="protein sequence ID" value="KAK3865595.1"/>
    <property type="molecule type" value="Genomic_DNA"/>
</dbReference>
<dbReference type="Proteomes" id="UP001286313">
    <property type="component" value="Unassembled WGS sequence"/>
</dbReference>
<name>A0AAE1F259_PETCI</name>
<evidence type="ECO:0000256" key="3">
    <source>
        <dbReference type="ARBA" id="ARBA00023242"/>
    </source>
</evidence>
<reference evidence="5" key="1">
    <citation type="submission" date="2023-10" db="EMBL/GenBank/DDBJ databases">
        <title>Genome assemblies of two species of porcelain crab, Petrolisthes cinctipes and Petrolisthes manimaculis (Anomura: Porcellanidae).</title>
        <authorList>
            <person name="Angst P."/>
        </authorList>
    </citation>
    <scope>NUCLEOTIDE SEQUENCE</scope>
    <source>
        <strain evidence="5">PB745_01</strain>
        <tissue evidence="5">Gill</tissue>
    </source>
</reference>
<dbReference type="Pfam" id="PF15341">
    <property type="entry name" value="SLX9"/>
    <property type="match status" value="1"/>
</dbReference>
<dbReference type="GO" id="GO:0030688">
    <property type="term" value="C:preribosome, small subunit precursor"/>
    <property type="evidence" value="ECO:0007669"/>
    <property type="project" value="InterPro"/>
</dbReference>